<accession>A0A937D8C1</accession>
<evidence type="ECO:0000313" key="3">
    <source>
        <dbReference type="Proteomes" id="UP000613011"/>
    </source>
</evidence>
<dbReference type="PANTHER" id="PTHR43194:SF5">
    <property type="entry name" value="PIMELOYL-[ACYL-CARRIER PROTEIN] METHYL ESTER ESTERASE"/>
    <property type="match status" value="1"/>
</dbReference>
<comment type="caution">
    <text evidence="2">The sequence shown here is derived from an EMBL/GenBank/DDBJ whole genome shotgun (WGS) entry which is preliminary data.</text>
</comment>
<proteinExistence type="predicted"/>
<reference evidence="2" key="1">
    <citation type="submission" date="2021-01" db="EMBL/GenBank/DDBJ databases">
        <title>Ramlibacter sp. strain AW1 16S ribosomal RNA gene Genome sequencing and assembly.</title>
        <authorList>
            <person name="Kang M."/>
        </authorList>
    </citation>
    <scope>NUCLEOTIDE SEQUENCE</scope>
    <source>
        <strain evidence="2">AW1</strain>
    </source>
</reference>
<gene>
    <name evidence="2" type="ORF">JI739_16295</name>
</gene>
<dbReference type="PANTHER" id="PTHR43194">
    <property type="entry name" value="HYDROLASE ALPHA/BETA FOLD FAMILY"/>
    <property type="match status" value="1"/>
</dbReference>
<dbReference type="GO" id="GO:0016787">
    <property type="term" value="F:hydrolase activity"/>
    <property type="evidence" value="ECO:0007669"/>
    <property type="project" value="UniProtKB-KW"/>
</dbReference>
<dbReference type="Pfam" id="PF00561">
    <property type="entry name" value="Abhydrolase_1"/>
    <property type="match status" value="1"/>
</dbReference>
<evidence type="ECO:0000313" key="2">
    <source>
        <dbReference type="EMBL" id="MBL0421911.1"/>
    </source>
</evidence>
<dbReference type="EMBL" id="JAEQNA010000006">
    <property type="protein sequence ID" value="MBL0421911.1"/>
    <property type="molecule type" value="Genomic_DNA"/>
</dbReference>
<keyword evidence="3" id="KW-1185">Reference proteome</keyword>
<dbReference type="Proteomes" id="UP000613011">
    <property type="component" value="Unassembled WGS sequence"/>
</dbReference>
<dbReference type="PRINTS" id="PR00111">
    <property type="entry name" value="ABHYDROLASE"/>
</dbReference>
<dbReference type="Gene3D" id="3.40.50.1820">
    <property type="entry name" value="alpha/beta hydrolase"/>
    <property type="match status" value="1"/>
</dbReference>
<protein>
    <submittedName>
        <fullName evidence="2">Alpha/beta fold hydrolase</fullName>
    </submittedName>
</protein>
<name>A0A937D8C1_9BURK</name>
<organism evidence="2 3">
    <name type="scientific">Ramlibacter aurantiacus</name>
    <dbReference type="NCBI Taxonomy" id="2801330"/>
    <lineage>
        <taxon>Bacteria</taxon>
        <taxon>Pseudomonadati</taxon>
        <taxon>Pseudomonadota</taxon>
        <taxon>Betaproteobacteria</taxon>
        <taxon>Burkholderiales</taxon>
        <taxon>Comamonadaceae</taxon>
        <taxon>Ramlibacter</taxon>
    </lineage>
</organism>
<keyword evidence="2" id="KW-0378">Hydrolase</keyword>
<dbReference type="RefSeq" id="WP_201684991.1">
    <property type="nucleotide sequence ID" value="NZ_JAEQNA010000006.1"/>
</dbReference>
<dbReference type="AlphaFoldDB" id="A0A937D8C1"/>
<sequence>MTTPCVIQYPIGSGALQTRVLQARADGPVVLCLHGLGARADRWRTTLPSLAEHGFNAFAVDFPGHGFAGKGAHIPATVPALAAFVADVCRAMGWSELHLVGTSLGGHVAAHVALDHPRLCKSLVLVGSLGLVPIGAAAGANIRANVRETSREKIAAKMNFVFAQPGLVDDQMLEEEYRINNSPGAAESFRVLGDYIADAVDTHVVGPRLAAMRERLPMLLVWGALDRAVPLAVGREARALLPGVELVEIANAGHAPYAEQPTDFQQALLPFLRAHR</sequence>
<dbReference type="InterPro" id="IPR000073">
    <property type="entry name" value="AB_hydrolase_1"/>
</dbReference>
<evidence type="ECO:0000259" key="1">
    <source>
        <dbReference type="Pfam" id="PF00561"/>
    </source>
</evidence>
<dbReference type="InterPro" id="IPR050228">
    <property type="entry name" value="Carboxylesterase_BioH"/>
</dbReference>
<dbReference type="InterPro" id="IPR000639">
    <property type="entry name" value="Epox_hydrolase-like"/>
</dbReference>
<dbReference type="SUPFAM" id="SSF53474">
    <property type="entry name" value="alpha/beta-Hydrolases"/>
    <property type="match status" value="1"/>
</dbReference>
<dbReference type="PRINTS" id="PR00412">
    <property type="entry name" value="EPOXHYDRLASE"/>
</dbReference>
<dbReference type="InterPro" id="IPR029058">
    <property type="entry name" value="AB_hydrolase_fold"/>
</dbReference>
<feature type="domain" description="AB hydrolase-1" evidence="1">
    <location>
        <begin position="28"/>
        <end position="259"/>
    </location>
</feature>